<comment type="cofactor">
    <cofactor evidence="1">
        <name>FMN</name>
        <dbReference type="ChEBI" id="CHEBI:58210"/>
    </cofactor>
</comment>
<evidence type="ECO:0000313" key="3">
    <source>
        <dbReference type="EMBL" id="HFX12718.1"/>
    </source>
</evidence>
<dbReference type="PROSITE" id="PS50902">
    <property type="entry name" value="FLAVODOXIN_LIKE"/>
    <property type="match status" value="1"/>
</dbReference>
<dbReference type="PROSITE" id="PS00201">
    <property type="entry name" value="FLAVODOXIN"/>
    <property type="match status" value="1"/>
</dbReference>
<evidence type="ECO:0000256" key="1">
    <source>
        <dbReference type="ARBA" id="ARBA00001917"/>
    </source>
</evidence>
<dbReference type="GO" id="GO:0010181">
    <property type="term" value="F:FMN binding"/>
    <property type="evidence" value="ECO:0007669"/>
    <property type="project" value="InterPro"/>
</dbReference>
<sequence length="161" mass="18383">MNQKILIVYYSWSGNTRKIAEIIHKYVDGTLIEIIPEKPYPKSYNDTVHQAKKEIREEYKPPIKNKIDNIDDYNIIFVGTPNWWSTIAPPIATFLSQYDLSGKTIVPFCTHGGGGKGRIVEDISKLCNNAKFLDCFSIYGGESRDLENKVAEWLKKIGLLK</sequence>
<dbReference type="PANTHER" id="PTHR39201:SF1">
    <property type="entry name" value="FLAVODOXIN-LIKE DOMAIN-CONTAINING PROTEIN"/>
    <property type="match status" value="1"/>
</dbReference>
<dbReference type="InterPro" id="IPR029039">
    <property type="entry name" value="Flavoprotein-like_sf"/>
</dbReference>
<accession>A0A7C3RH45</accession>
<dbReference type="GO" id="GO:0009055">
    <property type="term" value="F:electron transfer activity"/>
    <property type="evidence" value="ECO:0007669"/>
    <property type="project" value="InterPro"/>
</dbReference>
<name>A0A7C3RH45_DICTH</name>
<dbReference type="EMBL" id="DTIN01000008">
    <property type="protein sequence ID" value="HFX12718.1"/>
    <property type="molecule type" value="Genomic_DNA"/>
</dbReference>
<dbReference type="InterPro" id="IPR008254">
    <property type="entry name" value="Flavodoxin/NO_synth"/>
</dbReference>
<dbReference type="AlphaFoldDB" id="A0A7C3RH45"/>
<gene>
    <name evidence="3" type="ORF">ENW00_00935</name>
</gene>
<organism evidence="3">
    <name type="scientific">Dictyoglomus thermophilum</name>
    <dbReference type="NCBI Taxonomy" id="14"/>
    <lineage>
        <taxon>Bacteria</taxon>
        <taxon>Pseudomonadati</taxon>
        <taxon>Dictyoglomota</taxon>
        <taxon>Dictyoglomia</taxon>
        <taxon>Dictyoglomales</taxon>
        <taxon>Dictyoglomaceae</taxon>
        <taxon>Dictyoglomus</taxon>
    </lineage>
</organism>
<comment type="caution">
    <text evidence="3">The sequence shown here is derived from an EMBL/GenBank/DDBJ whole genome shotgun (WGS) entry which is preliminary data.</text>
</comment>
<evidence type="ECO:0000259" key="2">
    <source>
        <dbReference type="PROSITE" id="PS50902"/>
    </source>
</evidence>
<dbReference type="PANTHER" id="PTHR39201">
    <property type="entry name" value="EXPORTED PROTEIN-RELATED"/>
    <property type="match status" value="1"/>
</dbReference>
<dbReference type="Gene3D" id="3.40.50.360">
    <property type="match status" value="1"/>
</dbReference>
<proteinExistence type="predicted"/>
<reference evidence="3" key="1">
    <citation type="journal article" date="2020" name="mSystems">
        <title>Genome- and Community-Level Interaction Insights into Carbon Utilization and Element Cycling Functions of Hydrothermarchaeota in Hydrothermal Sediment.</title>
        <authorList>
            <person name="Zhou Z."/>
            <person name="Liu Y."/>
            <person name="Xu W."/>
            <person name="Pan J."/>
            <person name="Luo Z.H."/>
            <person name="Li M."/>
        </authorList>
    </citation>
    <scope>NUCLEOTIDE SEQUENCE [LARGE SCALE GENOMIC DNA]</scope>
    <source>
        <strain evidence="3">SpSt-81</strain>
    </source>
</reference>
<dbReference type="SUPFAM" id="SSF52218">
    <property type="entry name" value="Flavoproteins"/>
    <property type="match status" value="1"/>
</dbReference>
<feature type="domain" description="Flavodoxin-like" evidence="2">
    <location>
        <begin position="5"/>
        <end position="161"/>
    </location>
</feature>
<protein>
    <submittedName>
        <fullName evidence="3">Flavodoxin</fullName>
    </submittedName>
</protein>
<dbReference type="Pfam" id="PF12682">
    <property type="entry name" value="Flavodoxin_4"/>
    <property type="match status" value="1"/>
</dbReference>
<dbReference type="InterPro" id="IPR001226">
    <property type="entry name" value="Flavodoxin_CS"/>
</dbReference>